<comment type="caution">
    <text evidence="6">The sequence shown here is derived from an EMBL/GenBank/DDBJ whole genome shotgun (WGS) entry which is preliminary data.</text>
</comment>
<name>A0A7C9HDN4_9RHOB</name>
<dbReference type="PROSITE" id="PS51007">
    <property type="entry name" value="CYTC"/>
    <property type="match status" value="1"/>
</dbReference>
<protein>
    <submittedName>
        <fullName evidence="6">Cytochrome c</fullName>
    </submittedName>
</protein>
<dbReference type="GO" id="GO:0009055">
    <property type="term" value="F:electron transfer activity"/>
    <property type="evidence" value="ECO:0007669"/>
    <property type="project" value="InterPro"/>
</dbReference>
<dbReference type="RefSeq" id="WP_273251199.1">
    <property type="nucleotide sequence ID" value="NZ_VENJ01000031.1"/>
</dbReference>
<evidence type="ECO:0000313" key="6">
    <source>
        <dbReference type="EMBL" id="MTJ05947.1"/>
    </source>
</evidence>
<accession>A0A7C9HDN4</accession>
<evidence type="ECO:0000313" key="7">
    <source>
        <dbReference type="Proteomes" id="UP000483078"/>
    </source>
</evidence>
<dbReference type="AlphaFoldDB" id="A0A7C9HDN4"/>
<evidence type="ECO:0000259" key="5">
    <source>
        <dbReference type="PROSITE" id="PS51007"/>
    </source>
</evidence>
<evidence type="ECO:0000256" key="3">
    <source>
        <dbReference type="ARBA" id="ARBA00023004"/>
    </source>
</evidence>
<evidence type="ECO:0000256" key="1">
    <source>
        <dbReference type="ARBA" id="ARBA00022617"/>
    </source>
</evidence>
<reference evidence="6 7" key="1">
    <citation type="submission" date="2019-06" db="EMBL/GenBank/DDBJ databases">
        <title>Enrichment of Autotrophic Halophilic Microorganisms from Red Sea Brine Pool Using Microbial Electrosynthesis System.</title>
        <authorList>
            <person name="Alqahtani M.F."/>
            <person name="Bajracharya S."/>
            <person name="Katuri K.P."/>
            <person name="Ali M."/>
            <person name="Saikaly P.E."/>
        </authorList>
    </citation>
    <scope>NUCLEOTIDE SEQUENCE [LARGE SCALE GENOMIC DNA]</scope>
    <source>
        <strain evidence="6">MES6</strain>
    </source>
</reference>
<dbReference type="InterPro" id="IPR009056">
    <property type="entry name" value="Cyt_c-like_dom"/>
</dbReference>
<dbReference type="GO" id="GO:0046872">
    <property type="term" value="F:metal ion binding"/>
    <property type="evidence" value="ECO:0007669"/>
    <property type="project" value="UniProtKB-KW"/>
</dbReference>
<evidence type="ECO:0000256" key="4">
    <source>
        <dbReference type="PROSITE-ProRule" id="PRU00433"/>
    </source>
</evidence>
<feature type="domain" description="Cytochrome c" evidence="5">
    <location>
        <begin position="11"/>
        <end position="121"/>
    </location>
</feature>
<dbReference type="InterPro" id="IPR036909">
    <property type="entry name" value="Cyt_c-like_dom_sf"/>
</dbReference>
<dbReference type="Proteomes" id="UP000483078">
    <property type="component" value="Unassembled WGS sequence"/>
</dbReference>
<evidence type="ECO:0000256" key="2">
    <source>
        <dbReference type="ARBA" id="ARBA00022723"/>
    </source>
</evidence>
<sequence>MGAADSVEPPGDAGEGRELYLEFCATCHGIEAKGGGPMATVLVLQPTDLTALSAGAEGRFPRARVVQRIDGRDPLVSHGSPMPVYGGFFEGQDIALRTDSGQPIMTSKPIADLVSYLETLQD</sequence>
<dbReference type="SUPFAM" id="SSF46626">
    <property type="entry name" value="Cytochrome c"/>
    <property type="match status" value="1"/>
</dbReference>
<keyword evidence="3 4" id="KW-0408">Iron</keyword>
<keyword evidence="2 4" id="KW-0479">Metal-binding</keyword>
<dbReference type="EMBL" id="VENJ01000031">
    <property type="protein sequence ID" value="MTJ05947.1"/>
    <property type="molecule type" value="Genomic_DNA"/>
</dbReference>
<dbReference type="Pfam" id="PF00034">
    <property type="entry name" value="Cytochrom_C"/>
    <property type="match status" value="1"/>
</dbReference>
<dbReference type="GO" id="GO:0020037">
    <property type="term" value="F:heme binding"/>
    <property type="evidence" value="ECO:0007669"/>
    <property type="project" value="InterPro"/>
</dbReference>
<organism evidence="6 7">
    <name type="scientific">Sediminimonas qiaohouensis</name>
    <dbReference type="NCBI Taxonomy" id="552061"/>
    <lineage>
        <taxon>Bacteria</taxon>
        <taxon>Pseudomonadati</taxon>
        <taxon>Pseudomonadota</taxon>
        <taxon>Alphaproteobacteria</taxon>
        <taxon>Rhodobacterales</taxon>
        <taxon>Roseobacteraceae</taxon>
        <taxon>Sediminimonas</taxon>
    </lineage>
</organism>
<proteinExistence type="predicted"/>
<gene>
    <name evidence="6" type="ORF">FH759_14865</name>
</gene>
<dbReference type="Gene3D" id="1.10.760.10">
    <property type="entry name" value="Cytochrome c-like domain"/>
    <property type="match status" value="1"/>
</dbReference>
<keyword evidence="1 4" id="KW-0349">Heme</keyword>